<dbReference type="Pfam" id="PF07883">
    <property type="entry name" value="Cupin_2"/>
    <property type="match status" value="1"/>
</dbReference>
<dbReference type="InterPro" id="IPR013096">
    <property type="entry name" value="Cupin_2"/>
</dbReference>
<dbReference type="SUPFAM" id="SSF51182">
    <property type="entry name" value="RmlC-like cupins"/>
    <property type="match status" value="1"/>
</dbReference>
<keyword evidence="20" id="KW-0012">Acyltransferase</keyword>
<dbReference type="CDD" id="cd02230">
    <property type="entry name" value="cupin_HP0902-like"/>
    <property type="match status" value="1"/>
</dbReference>
<evidence type="ECO:0000256" key="12">
    <source>
        <dbReference type="ARBA" id="ARBA00023136"/>
    </source>
</evidence>
<keyword evidence="13" id="KW-0594">Phospholipid biosynthesis</keyword>
<dbReference type="SUPFAM" id="SSF53335">
    <property type="entry name" value="S-adenosyl-L-methionine-dependent methyltransferases"/>
    <property type="match status" value="1"/>
</dbReference>
<keyword evidence="6 20" id="KW-0808">Transferase</keyword>
<feature type="domain" description="Fe/B12 periplasmic-binding" evidence="19">
    <location>
        <begin position="30"/>
        <end position="297"/>
    </location>
</feature>
<dbReference type="Pfam" id="PF01497">
    <property type="entry name" value="Peripla_BP_2"/>
    <property type="match status" value="1"/>
</dbReference>
<evidence type="ECO:0000256" key="9">
    <source>
        <dbReference type="ARBA" id="ARBA00022840"/>
    </source>
</evidence>
<keyword evidence="4" id="KW-0963">Cytoplasm</keyword>
<dbReference type="Pfam" id="PF00005">
    <property type="entry name" value="ABC_tran"/>
    <property type="match status" value="1"/>
</dbReference>
<gene>
    <name evidence="20" type="ORF">BBAD15_g2760</name>
</gene>
<dbReference type="GO" id="GO:0008757">
    <property type="term" value="F:S-adenosylmethionine-dependent methyltransferase activity"/>
    <property type="evidence" value="ECO:0007669"/>
    <property type="project" value="InterPro"/>
</dbReference>
<evidence type="ECO:0000256" key="15">
    <source>
        <dbReference type="ARBA" id="ARBA00024069"/>
    </source>
</evidence>
<dbReference type="STRING" id="1245745.A0A0A2VV05"/>
<dbReference type="PROSITE" id="PS50983">
    <property type="entry name" value="FE_B12_PBP"/>
    <property type="match status" value="1"/>
</dbReference>
<dbReference type="GO" id="GO:0022857">
    <property type="term" value="F:transmembrane transporter activity"/>
    <property type="evidence" value="ECO:0007669"/>
    <property type="project" value="InterPro"/>
</dbReference>
<dbReference type="CDD" id="cd02440">
    <property type="entry name" value="AdoMet_MTases"/>
    <property type="match status" value="1"/>
</dbReference>
<dbReference type="Gene3D" id="2.60.120.10">
    <property type="entry name" value="Jelly Rolls"/>
    <property type="match status" value="1"/>
</dbReference>
<dbReference type="PROSITE" id="PS00211">
    <property type="entry name" value="ABC_TRANSPORTER_1"/>
    <property type="match status" value="1"/>
</dbReference>
<evidence type="ECO:0000256" key="5">
    <source>
        <dbReference type="ARBA" id="ARBA00022516"/>
    </source>
</evidence>
<evidence type="ECO:0000256" key="14">
    <source>
        <dbReference type="ARBA" id="ARBA00023264"/>
    </source>
</evidence>
<reference evidence="20 21" key="1">
    <citation type="submission" date="2012-10" db="EMBL/GenBank/DDBJ databases">
        <title>Genome sequencing and analysis of entomopathogenic fungi Beauveria bassiana D1-5.</title>
        <authorList>
            <person name="Li Q."/>
            <person name="Wang L."/>
            <person name="Zhang Z."/>
            <person name="Wang Q."/>
            <person name="Ren J."/>
            <person name="Wang M."/>
            <person name="Xu W."/>
            <person name="Wang J."/>
            <person name="Lu Y."/>
            <person name="Du Q."/>
            <person name="Sun Z."/>
        </authorList>
    </citation>
    <scope>NUCLEOTIDE SEQUENCE [LARGE SCALE GENOMIC DNA]</scope>
    <source>
        <strain evidence="20 21">D1-5</strain>
    </source>
</reference>
<evidence type="ECO:0000256" key="6">
    <source>
        <dbReference type="ARBA" id="ARBA00022679"/>
    </source>
</evidence>
<name>A0A0A2VV05_BEABA</name>
<evidence type="ECO:0000256" key="7">
    <source>
        <dbReference type="ARBA" id="ARBA00022692"/>
    </source>
</evidence>
<dbReference type="Pfam" id="PF02620">
    <property type="entry name" value="YceD"/>
    <property type="match status" value="1"/>
</dbReference>
<dbReference type="InterPro" id="IPR011051">
    <property type="entry name" value="RmlC_Cupin_sf"/>
</dbReference>
<dbReference type="GO" id="GO:0043811">
    <property type="term" value="F:phosphate:acyl-[acyl carrier protein] acyltransferase activity"/>
    <property type="evidence" value="ECO:0007669"/>
    <property type="project" value="UniProtKB-EC"/>
</dbReference>
<dbReference type="GO" id="GO:0016887">
    <property type="term" value="F:ATP hydrolysis activity"/>
    <property type="evidence" value="ECO:0007669"/>
    <property type="project" value="InterPro"/>
</dbReference>
<dbReference type="PANTHER" id="PTHR30100">
    <property type="entry name" value="FATTY ACID/PHOSPHOLIPID SYNTHESIS PROTEIN PLSX"/>
    <property type="match status" value="1"/>
</dbReference>
<keyword evidence="14" id="KW-1208">Phospholipid metabolism</keyword>
<dbReference type="SUPFAM" id="SSF53807">
    <property type="entry name" value="Helical backbone' metal receptor"/>
    <property type="match status" value="1"/>
</dbReference>
<proteinExistence type="inferred from homology"/>
<dbReference type="InterPro" id="IPR013216">
    <property type="entry name" value="Methyltransf_11"/>
</dbReference>
<keyword evidence="7 17" id="KW-0812">Transmembrane</keyword>
<dbReference type="GO" id="GO:0005737">
    <property type="term" value="C:cytoplasm"/>
    <property type="evidence" value="ECO:0007669"/>
    <property type="project" value="UniProtKB-SubCell"/>
</dbReference>
<dbReference type="NCBIfam" id="NF008395">
    <property type="entry name" value="PRK11193.1"/>
    <property type="match status" value="1"/>
</dbReference>
<dbReference type="PROSITE" id="PS50893">
    <property type="entry name" value="ABC_TRANSPORTER_2"/>
    <property type="match status" value="1"/>
</dbReference>
<dbReference type="SMART" id="SM00382">
    <property type="entry name" value="AAA"/>
    <property type="match status" value="1"/>
</dbReference>
<evidence type="ECO:0000256" key="8">
    <source>
        <dbReference type="ARBA" id="ARBA00022741"/>
    </source>
</evidence>
<keyword evidence="9" id="KW-0067">ATP-binding</keyword>
<accession>A0A0A2VV05</accession>
<dbReference type="PANTHER" id="PTHR30100:SF1">
    <property type="entry name" value="PHOSPHATE ACYLTRANSFERASE"/>
    <property type="match status" value="1"/>
</dbReference>
<evidence type="ECO:0000256" key="3">
    <source>
        <dbReference type="ARBA" id="ARBA00004496"/>
    </source>
</evidence>
<keyword evidence="10 17" id="KW-1133">Transmembrane helix</keyword>
<dbReference type="InterPro" id="IPR037294">
    <property type="entry name" value="ABC_BtuC-like"/>
</dbReference>
<evidence type="ECO:0000256" key="13">
    <source>
        <dbReference type="ARBA" id="ARBA00023209"/>
    </source>
</evidence>
<evidence type="ECO:0000256" key="17">
    <source>
        <dbReference type="SAM" id="Phobius"/>
    </source>
</evidence>
<dbReference type="GO" id="GO:0005886">
    <property type="term" value="C:plasma membrane"/>
    <property type="evidence" value="ECO:0007669"/>
    <property type="project" value="UniProtKB-SubCell"/>
</dbReference>
<dbReference type="InterPro" id="IPR002491">
    <property type="entry name" value="ABC_transptr_periplasmic_BD"/>
</dbReference>
<dbReference type="InterPro" id="IPR003593">
    <property type="entry name" value="AAA+_ATPase"/>
</dbReference>
<keyword evidence="5" id="KW-0444">Lipid biosynthesis</keyword>
<dbReference type="GO" id="GO:0006633">
    <property type="term" value="P:fatty acid biosynthetic process"/>
    <property type="evidence" value="ECO:0007669"/>
    <property type="project" value="InterPro"/>
</dbReference>
<dbReference type="Gene3D" id="3.40.50.150">
    <property type="entry name" value="Vaccinia Virus protein VP39"/>
    <property type="match status" value="1"/>
</dbReference>
<dbReference type="Gene3D" id="3.40.718.10">
    <property type="entry name" value="Isopropylmalate Dehydrogenase"/>
    <property type="match status" value="1"/>
</dbReference>
<evidence type="ECO:0000313" key="21">
    <source>
        <dbReference type="Proteomes" id="UP000030106"/>
    </source>
</evidence>
<dbReference type="HAMAP" id="MF_00019">
    <property type="entry name" value="PlsX"/>
    <property type="match status" value="1"/>
</dbReference>
<dbReference type="FunFam" id="3.40.718.10:FF:000008">
    <property type="entry name" value="Phosphate acyltransferase"/>
    <property type="match status" value="1"/>
</dbReference>
<comment type="caution">
    <text evidence="20">The sequence shown here is derived from an EMBL/GenBank/DDBJ whole genome shotgun (WGS) entry which is preliminary data.</text>
</comment>
<dbReference type="Proteomes" id="UP000030106">
    <property type="component" value="Unassembled WGS sequence"/>
</dbReference>
<keyword evidence="8" id="KW-0547">Nucleotide-binding</keyword>
<sequence length="1463" mass="160796">MATTSYLRKMPNIFSSPNQREVALEKPAERIVVIPIPAASMLVGMDGGTQKLVGMHPFAGVAAREGMLNQMFPDVLNVRRDTVGNNFVPNIETLLNVKPDLVWQWGHRGEDIIAPLTNAGLTVATLNYGKEVWTQRWIQLMGVTLKQEQRAAEMIAWREKTIADIQAVTGMIAVPQRPRVLYLSRFNDGIQTFGSTSHNNFDIDLAGGISLNKEVTGARTLNIEQVLLWDPDVILLGNFEAGLVPEDVYRHPLLSSVRAVKQLRVYKLPIGGFIWDAPNQETPLYWQWLTMILHPQKFSLPLREEIRQRYRQLYRYAVSDEQLDAILQMPVNRASQGYFELMGRRTEHWPLSGCVEPRLANSAGCGFHRGQFRPRLESDRRACGPQILGVSSGAAFGGVLAIFFFSSMILTVSLAFLGGVAAIFLVFVLGFRRGGESLLMLILAGVVINAFFAALISLMTYFADPNNTLQAIVFWLMGSFASATFSIPEGQVCAVLGANGRGKTTLLRLILGLDACRQGEIELAADAAFVPQLAESPFSYDVATMVSMGRVRRLPWYAVPGKKDREIVAECLAWLGLSALAEQPFDRLSGGEKQRVMIARALACEPRILLLDEPTSALDLHNQDNVLSVLKTLAAERGMTILFTSHSPQHALHVADYALMLWPGSGAEFGPVQQAITEERLQRLYQIPIALTDVGIASRVLAKNASGNLTLFAFDRGQTISEHRVPFEAVVIVIEGQVVLTIEGTAVSVGAGDILRMPSGAPHSLEAIESSKMLLVMLKNVPMVQEAAAQQTIDARGVSSLVTVLLADASKLPFEDEAFDVVINEAMLTMYADKAKRRLLDEYLRVLKPGGLLLTHDIMLQDPSGAEEVVARMRKAINVNAQPLGLQQWLGLFEEAGFRDIQYNSGGMTLLSPRGLIYDEGLPGALRIVRNALKRENRKQFLRMFKTFRSNSDRLRYIAVKLPLTLDPVRTAQKRLDYEGVYASDQVERIAESVVSVDTDVECSMRFAIDNQRLAVLTGDAKVTVTLECQRCGKPFEHHVHTTYCFSPVRSDEQAEALPEAYEPIEVNEFGEIDLRALVEDEVILSLPVVPVHDSEHCEVSEADMVFGELPPEAEKPNPFAVLASLKHAMGGDFGPSVTVPAALQALDSNSSLNLLLVGNPDAITPLLAKADFEQRSRLQIIPAESVIASDARPSQAIRASRGSSMRVALELVKEGRAEACVSAGNTGALMGLAKLLLKPIDGIERPALMTVLPHQQKGKTVVLDLGANVDCDSTMLVQFAIMGSVMAEEVLGISRPRVALLNIGEEETKGLDSIRDASALLKTMPSMNYIGYLEANELLTGKTDVLVCDGFVGNVTLKTMEGVVRMFLSLLKSQGEGKKRSWWLIILKKWLQKRLTRRFSHLNPDQYNGACLLGLRGTVIKSHGAANQRAFAVAIEQAVQAVRRQVPTRIAARLESVLPKSD</sequence>
<comment type="catalytic activity">
    <reaction evidence="1">
        <text>a fatty acyl-[ACP] + phosphate = an acyl phosphate + holo-[ACP]</text>
        <dbReference type="Rhea" id="RHEA:42292"/>
        <dbReference type="Rhea" id="RHEA-COMP:9685"/>
        <dbReference type="Rhea" id="RHEA-COMP:14125"/>
        <dbReference type="ChEBI" id="CHEBI:43474"/>
        <dbReference type="ChEBI" id="CHEBI:59918"/>
        <dbReference type="ChEBI" id="CHEBI:64479"/>
        <dbReference type="ChEBI" id="CHEBI:138651"/>
        <dbReference type="EC" id="2.3.1.274"/>
    </reaction>
</comment>
<dbReference type="InterPro" id="IPR014710">
    <property type="entry name" value="RmlC-like_jellyroll"/>
</dbReference>
<evidence type="ECO:0000256" key="10">
    <source>
        <dbReference type="ARBA" id="ARBA00022989"/>
    </source>
</evidence>
<protein>
    <recommendedName>
        <fullName evidence="15">phosphate acyltransferase</fullName>
        <ecNumber evidence="15">2.3.1.274</ecNumber>
    </recommendedName>
</protein>
<feature type="transmembrane region" description="Helical" evidence="17">
    <location>
        <begin position="387"/>
        <end position="406"/>
    </location>
</feature>
<feature type="transmembrane region" description="Helical" evidence="17">
    <location>
        <begin position="438"/>
        <end position="463"/>
    </location>
</feature>
<comment type="subunit">
    <text evidence="16">Homodimer. Probably interacts with PlsY.</text>
</comment>
<feature type="transmembrane region" description="Helical" evidence="17">
    <location>
        <begin position="412"/>
        <end position="431"/>
    </location>
</feature>
<dbReference type="HOGENOM" id="CLU_250623_0_0_1"/>
<dbReference type="SUPFAM" id="SSF81345">
    <property type="entry name" value="ABC transporter involved in vitamin B12 uptake, BtuC"/>
    <property type="match status" value="1"/>
</dbReference>
<dbReference type="SUPFAM" id="SSF52540">
    <property type="entry name" value="P-loop containing nucleoside triphosphate hydrolases"/>
    <property type="match status" value="1"/>
</dbReference>
<dbReference type="SUPFAM" id="SSF53659">
    <property type="entry name" value="Isocitrate/Isopropylmalate dehydrogenase-like"/>
    <property type="match status" value="1"/>
</dbReference>
<dbReference type="InterPro" id="IPR029063">
    <property type="entry name" value="SAM-dependent_MTases_sf"/>
</dbReference>
<dbReference type="EMBL" id="ANFO01000214">
    <property type="protein sequence ID" value="KGQ11478.1"/>
    <property type="molecule type" value="Genomic_DNA"/>
</dbReference>
<comment type="subcellular location">
    <subcellularLocation>
        <location evidence="3">Cytoplasm</location>
    </subcellularLocation>
    <subcellularLocation>
        <location evidence="2">Membrane</location>
        <topology evidence="2">Multi-pass membrane protein</topology>
    </subcellularLocation>
</comment>
<organism evidence="20 21">
    <name type="scientific">Beauveria bassiana D1-5</name>
    <dbReference type="NCBI Taxonomy" id="1245745"/>
    <lineage>
        <taxon>Eukaryota</taxon>
        <taxon>Fungi</taxon>
        <taxon>Dikarya</taxon>
        <taxon>Ascomycota</taxon>
        <taxon>Pezizomycotina</taxon>
        <taxon>Sordariomycetes</taxon>
        <taxon>Hypocreomycetidae</taxon>
        <taxon>Hypocreales</taxon>
        <taxon>Cordycipitaceae</taxon>
        <taxon>Beauveria</taxon>
    </lineage>
</organism>
<dbReference type="InterPro" id="IPR017871">
    <property type="entry name" value="ABC_transporter-like_CS"/>
</dbReference>
<dbReference type="Gene3D" id="3.40.50.1980">
    <property type="entry name" value="Nitrogenase molybdenum iron protein domain"/>
    <property type="match status" value="2"/>
</dbReference>
<keyword evidence="12 17" id="KW-0472">Membrane</keyword>
<evidence type="ECO:0000259" key="18">
    <source>
        <dbReference type="PROSITE" id="PS50893"/>
    </source>
</evidence>
<dbReference type="InterPro" id="IPR003772">
    <property type="entry name" value="YceD"/>
</dbReference>
<dbReference type="Pfam" id="PF02504">
    <property type="entry name" value="FA_synthesis"/>
    <property type="match status" value="1"/>
</dbReference>
<keyword evidence="11" id="KW-0443">Lipid metabolism</keyword>
<dbReference type="EC" id="2.3.1.274" evidence="15"/>
<feature type="domain" description="ABC transporter" evidence="18">
    <location>
        <begin position="463"/>
        <end position="688"/>
    </location>
</feature>
<dbReference type="Gene3D" id="1.10.3470.10">
    <property type="entry name" value="ABC transporter involved in vitamin B12 uptake, BtuC"/>
    <property type="match status" value="1"/>
</dbReference>
<dbReference type="GO" id="GO:0005524">
    <property type="term" value="F:ATP binding"/>
    <property type="evidence" value="ECO:0007669"/>
    <property type="project" value="UniProtKB-KW"/>
</dbReference>
<dbReference type="NCBIfam" id="TIGR00182">
    <property type="entry name" value="plsX"/>
    <property type="match status" value="1"/>
</dbReference>
<evidence type="ECO:0000256" key="16">
    <source>
        <dbReference type="ARBA" id="ARBA00046608"/>
    </source>
</evidence>
<dbReference type="Gene3D" id="3.40.50.300">
    <property type="entry name" value="P-loop containing nucleotide triphosphate hydrolases"/>
    <property type="match status" value="1"/>
</dbReference>
<dbReference type="InterPro" id="IPR003664">
    <property type="entry name" value="FA_synthesis"/>
</dbReference>
<dbReference type="InterPro" id="IPR012281">
    <property type="entry name" value="Phospholipid_synth_PlsX-like"/>
</dbReference>
<dbReference type="Pfam" id="PF08241">
    <property type="entry name" value="Methyltransf_11"/>
    <property type="match status" value="1"/>
</dbReference>
<evidence type="ECO:0000256" key="1">
    <source>
        <dbReference type="ARBA" id="ARBA00001232"/>
    </source>
</evidence>
<evidence type="ECO:0000256" key="2">
    <source>
        <dbReference type="ARBA" id="ARBA00004141"/>
    </source>
</evidence>
<dbReference type="InterPro" id="IPR027417">
    <property type="entry name" value="P-loop_NTPase"/>
</dbReference>
<dbReference type="InterPro" id="IPR003439">
    <property type="entry name" value="ABC_transporter-like_ATP-bd"/>
</dbReference>
<dbReference type="Gene3D" id="1.20.58.2180">
    <property type="match status" value="1"/>
</dbReference>
<evidence type="ECO:0000256" key="11">
    <source>
        <dbReference type="ARBA" id="ARBA00023098"/>
    </source>
</evidence>
<evidence type="ECO:0000259" key="19">
    <source>
        <dbReference type="PROSITE" id="PS50983"/>
    </source>
</evidence>
<dbReference type="GO" id="GO:0008654">
    <property type="term" value="P:phospholipid biosynthetic process"/>
    <property type="evidence" value="ECO:0007669"/>
    <property type="project" value="UniProtKB-KW"/>
</dbReference>
<evidence type="ECO:0000313" key="20">
    <source>
        <dbReference type="EMBL" id="KGQ11478.1"/>
    </source>
</evidence>
<evidence type="ECO:0000256" key="4">
    <source>
        <dbReference type="ARBA" id="ARBA00022490"/>
    </source>
</evidence>